<dbReference type="Gene3D" id="3.80.30.30">
    <property type="match status" value="1"/>
</dbReference>
<dbReference type="InterPro" id="IPR023805">
    <property type="entry name" value="Uncharacterised_Spl-rel"/>
</dbReference>
<dbReference type="GO" id="GO:0003913">
    <property type="term" value="F:DNA photolyase activity"/>
    <property type="evidence" value="ECO:0007669"/>
    <property type="project" value="TreeGrafter"/>
</dbReference>
<evidence type="ECO:0000313" key="1">
    <source>
        <dbReference type="EMBL" id="AKD05020.1"/>
    </source>
</evidence>
<gene>
    <name evidence="1" type="ORF">PKOR_20500</name>
</gene>
<dbReference type="InterPro" id="IPR049539">
    <property type="entry name" value="SPL"/>
</dbReference>
<dbReference type="NCBIfam" id="TIGR03886">
    <property type="entry name" value="lyase_spl_fam"/>
    <property type="match status" value="1"/>
</dbReference>
<organism evidence="1 2">
    <name type="scientific">Pontibacter korlensis</name>
    <dbReference type="NCBI Taxonomy" id="400092"/>
    <lineage>
        <taxon>Bacteria</taxon>
        <taxon>Pseudomonadati</taxon>
        <taxon>Bacteroidota</taxon>
        <taxon>Cytophagia</taxon>
        <taxon>Cytophagales</taxon>
        <taxon>Hymenobacteraceae</taxon>
        <taxon>Pontibacter</taxon>
    </lineage>
</organism>
<protein>
    <submittedName>
        <fullName evidence="1">Radical SAM protein</fullName>
    </submittedName>
</protein>
<dbReference type="AlphaFoldDB" id="A0A0E3ZGL2"/>
<dbReference type="GO" id="GO:1904047">
    <property type="term" value="F:S-adenosyl-L-methionine binding"/>
    <property type="evidence" value="ECO:0007669"/>
    <property type="project" value="TreeGrafter"/>
</dbReference>
<proteinExistence type="predicted"/>
<name>A0A0E3ZGL2_9BACT</name>
<dbReference type="HOGENOM" id="CLU_792119_0_0_10"/>
<dbReference type="EMBL" id="CP009621">
    <property type="protein sequence ID" value="AKD05020.1"/>
    <property type="molecule type" value="Genomic_DNA"/>
</dbReference>
<dbReference type="GO" id="GO:0042601">
    <property type="term" value="C:endospore-forming forespore"/>
    <property type="evidence" value="ECO:0007669"/>
    <property type="project" value="TreeGrafter"/>
</dbReference>
<reference evidence="1 2" key="1">
    <citation type="journal article" date="2015" name="Sci. Rep.">
        <title>Unraveling adaptation of Pontibacter korlensis to radiation and infertility in desert through complete genome and comparative transcriptomic analysis.</title>
        <authorList>
            <person name="Dai J."/>
            <person name="Dai W."/>
            <person name="Qiu C."/>
            <person name="Yang Z."/>
            <person name="Zhang Y."/>
            <person name="Zhou M."/>
            <person name="Zhang L."/>
            <person name="Fang C."/>
            <person name="Gao Q."/>
            <person name="Yang Q."/>
            <person name="Li X."/>
            <person name="Wang Z."/>
            <person name="Wang Z."/>
            <person name="Jia Z."/>
            <person name="Chen X."/>
        </authorList>
    </citation>
    <scope>NUCLEOTIDE SEQUENCE [LARGE SCALE GENOMIC DNA]</scope>
    <source>
        <strain evidence="1 2">X14-1T</strain>
    </source>
</reference>
<accession>A0A0E3ZGL2</accession>
<evidence type="ECO:0000313" key="2">
    <source>
        <dbReference type="Proteomes" id="UP000033109"/>
    </source>
</evidence>
<sequence>MQKLNPTTIFYTADALNERGKAALLSYPNADQQQIVQHNRLPSVDGNHYQVKSNVLVLGRLKTLVCRESGRSSDFISPSLANGCLGACAYCYVDRNKPVNPITLFTNTEEILAAVDKHVQKQAWPKVPNQTHTHYYTYDIGCNSDVSVDASISDSVETTVKFFRNHPKAFATFATKFVNQEMLAYDPQGKTRIRYSLLPHRVSKLVDVRTDTLEKRLAAINDFYHAGYDVHVNFSPVIVYEGWLEDYRQLFERLNEVVHPKLKSTMSCEVIFLTHNQWQHELNLSINPMAEELIWAPAIQETKKSQFGGINVRYQYQLKAQWISEFRRLQQEVIPWCEIRYIF</sequence>
<dbReference type="Proteomes" id="UP000033109">
    <property type="component" value="Chromosome"/>
</dbReference>
<dbReference type="KEGG" id="pko:PKOR_20500"/>
<dbReference type="RefSeq" id="WP_046313154.1">
    <property type="nucleotide sequence ID" value="NZ_CBCSCY010000006.1"/>
</dbReference>
<dbReference type="PANTHER" id="PTHR37822:SF2">
    <property type="entry name" value="SPORE PHOTOPRODUCT LYASE"/>
    <property type="match status" value="1"/>
</dbReference>
<dbReference type="GO" id="GO:0051539">
    <property type="term" value="F:4 iron, 4 sulfur cluster binding"/>
    <property type="evidence" value="ECO:0007669"/>
    <property type="project" value="TreeGrafter"/>
</dbReference>
<dbReference type="PANTHER" id="PTHR37822">
    <property type="entry name" value="SPORE PHOTOPRODUCT LYASE-RELATED"/>
    <property type="match status" value="1"/>
</dbReference>
<dbReference type="STRING" id="400092.PKOR_20500"/>
<keyword evidence="2" id="KW-1185">Reference proteome</keyword>
<dbReference type="Gene3D" id="3.40.50.12110">
    <property type="match status" value="1"/>
</dbReference>
<dbReference type="PATRIC" id="fig|400092.3.peg.4501"/>
<dbReference type="Pfam" id="PF20903">
    <property type="entry name" value="SPL"/>
    <property type="match status" value="1"/>
</dbReference>
<dbReference type="OrthoDB" id="9783671at2"/>